<dbReference type="STRING" id="405444.ABB26_11215"/>
<dbReference type="OrthoDB" id="9181908at2"/>
<keyword evidence="2" id="KW-1185">Reference proteome</keyword>
<comment type="caution">
    <text evidence="1">The sequence shown here is derived from an EMBL/GenBank/DDBJ whole genome shotgun (WGS) entry which is preliminary data.</text>
</comment>
<reference evidence="1 2" key="1">
    <citation type="submission" date="2015-05" db="EMBL/GenBank/DDBJ databases">
        <title>Genome sequencing and analysis of members of genus Stenotrophomonas.</title>
        <authorList>
            <person name="Patil P.P."/>
            <person name="Midha S."/>
            <person name="Patil P.B."/>
        </authorList>
    </citation>
    <scope>NUCLEOTIDE SEQUENCE [LARGE SCALE GENOMIC DNA]</scope>
    <source>
        <strain evidence="1 2">DSM 18929</strain>
    </source>
</reference>
<gene>
    <name evidence="1" type="ORF">ABB26_11215</name>
</gene>
<dbReference type="EMBL" id="LDJI01000020">
    <property type="protein sequence ID" value="KRG63766.1"/>
    <property type="molecule type" value="Genomic_DNA"/>
</dbReference>
<dbReference type="AlphaFoldDB" id="A0A0R0C3B6"/>
<evidence type="ECO:0000313" key="1">
    <source>
        <dbReference type="EMBL" id="KRG63766.1"/>
    </source>
</evidence>
<accession>A0A0R0C3B6</accession>
<protein>
    <submittedName>
        <fullName evidence="1">Uncharacterized protein</fullName>
    </submittedName>
</protein>
<sequence>MTVPRKIVLHSLSGYRPELAAMVEGWIRAGVQYVGVVGQEATRVEDAIDDLCVGDGTSPYFMLTAAHDDTETLEDAIFLAEQISTIAGSVAVVEL</sequence>
<name>A0A0R0C3B6_9GAMM</name>
<dbReference type="RefSeq" id="WP_057634091.1">
    <property type="nucleotide sequence ID" value="NZ_LDJI01000020.1"/>
</dbReference>
<dbReference type="PATRIC" id="fig|405444.3.peg.1328"/>
<dbReference type="Proteomes" id="UP000050864">
    <property type="component" value="Unassembled WGS sequence"/>
</dbReference>
<evidence type="ECO:0000313" key="2">
    <source>
        <dbReference type="Proteomes" id="UP000050864"/>
    </source>
</evidence>
<organism evidence="1 2">
    <name type="scientific">Stenotrophomonas humi</name>
    <dbReference type="NCBI Taxonomy" id="405444"/>
    <lineage>
        <taxon>Bacteria</taxon>
        <taxon>Pseudomonadati</taxon>
        <taxon>Pseudomonadota</taxon>
        <taxon>Gammaproteobacteria</taxon>
        <taxon>Lysobacterales</taxon>
        <taxon>Lysobacteraceae</taxon>
        <taxon>Stenotrophomonas</taxon>
    </lineage>
</organism>
<proteinExistence type="predicted"/>